<keyword evidence="6" id="KW-0560">Oxidoreductase</keyword>
<dbReference type="PANTHER" id="PTHR47354:SF6">
    <property type="entry name" value="NADH OXIDOREDUCTASE HCR"/>
    <property type="match status" value="1"/>
</dbReference>
<dbReference type="Pfam" id="PF00970">
    <property type="entry name" value="FAD_binding_6"/>
    <property type="match status" value="1"/>
</dbReference>
<dbReference type="InterPro" id="IPR012675">
    <property type="entry name" value="Beta-grasp_dom_sf"/>
</dbReference>
<evidence type="ECO:0000256" key="6">
    <source>
        <dbReference type="ARBA" id="ARBA00023002"/>
    </source>
</evidence>
<dbReference type="InterPro" id="IPR017927">
    <property type="entry name" value="FAD-bd_FR_type"/>
</dbReference>
<dbReference type="PRINTS" id="PR00409">
    <property type="entry name" value="PHDIOXRDTASE"/>
</dbReference>
<dbReference type="Gene3D" id="2.40.30.10">
    <property type="entry name" value="Translation factors"/>
    <property type="match status" value="1"/>
</dbReference>
<dbReference type="InterPro" id="IPR036010">
    <property type="entry name" value="2Fe-2S_ferredoxin-like_sf"/>
</dbReference>
<dbReference type="CDD" id="cd06216">
    <property type="entry name" value="FNR_iron_sulfur_binding_2"/>
    <property type="match status" value="1"/>
</dbReference>
<feature type="domain" description="2Fe-2S ferredoxin-type" evidence="9">
    <location>
        <begin position="283"/>
        <end position="365"/>
    </location>
</feature>
<evidence type="ECO:0000313" key="12">
    <source>
        <dbReference type="Proteomes" id="UP000242444"/>
    </source>
</evidence>
<dbReference type="GO" id="GO:0046872">
    <property type="term" value="F:metal ion binding"/>
    <property type="evidence" value="ECO:0007669"/>
    <property type="project" value="UniProtKB-KW"/>
</dbReference>
<dbReference type="PANTHER" id="PTHR47354">
    <property type="entry name" value="NADH OXIDOREDUCTASE HCR"/>
    <property type="match status" value="1"/>
</dbReference>
<dbReference type="EMBL" id="NKYE01000009">
    <property type="protein sequence ID" value="OZM72077.1"/>
    <property type="molecule type" value="Genomic_DNA"/>
</dbReference>
<dbReference type="SUPFAM" id="SSF63380">
    <property type="entry name" value="Riboflavin synthase domain-like"/>
    <property type="match status" value="1"/>
</dbReference>
<evidence type="ECO:0000256" key="1">
    <source>
        <dbReference type="ARBA" id="ARBA00001974"/>
    </source>
</evidence>
<dbReference type="Gene3D" id="3.10.20.30">
    <property type="match status" value="1"/>
</dbReference>
<comment type="cofactor">
    <cofactor evidence="1">
        <name>FAD</name>
        <dbReference type="ChEBI" id="CHEBI:57692"/>
    </cofactor>
</comment>
<evidence type="ECO:0000256" key="7">
    <source>
        <dbReference type="ARBA" id="ARBA00023004"/>
    </source>
</evidence>
<keyword evidence="5" id="KW-0274">FAD</keyword>
<dbReference type="GO" id="GO:0016491">
    <property type="term" value="F:oxidoreductase activity"/>
    <property type="evidence" value="ECO:0007669"/>
    <property type="project" value="UniProtKB-KW"/>
</dbReference>
<keyword evidence="4" id="KW-0479">Metal-binding</keyword>
<dbReference type="Pfam" id="PF00175">
    <property type="entry name" value="NAD_binding_1"/>
    <property type="match status" value="1"/>
</dbReference>
<keyword evidence="2" id="KW-0285">Flavoprotein</keyword>
<dbReference type="InterPro" id="IPR017938">
    <property type="entry name" value="Riboflavin_synthase-like_b-brl"/>
</dbReference>
<evidence type="ECO:0000259" key="9">
    <source>
        <dbReference type="PROSITE" id="PS51085"/>
    </source>
</evidence>
<dbReference type="SUPFAM" id="SSF52343">
    <property type="entry name" value="Ferredoxin reductase-like, C-terminal NADP-linked domain"/>
    <property type="match status" value="1"/>
</dbReference>
<dbReference type="GO" id="GO:0051537">
    <property type="term" value="F:2 iron, 2 sulfur cluster binding"/>
    <property type="evidence" value="ECO:0007669"/>
    <property type="project" value="UniProtKB-KW"/>
</dbReference>
<reference evidence="11 12" key="1">
    <citation type="submission" date="2017-07" db="EMBL/GenBank/DDBJ databases">
        <title>Amycolatopsis antarcticus sp. nov., isolated from the surface of an Antarcticus brown macroalga.</title>
        <authorList>
            <person name="Wang J."/>
            <person name="Leiva S."/>
            <person name="Huang J."/>
            <person name="Huang Y."/>
        </authorList>
    </citation>
    <scope>NUCLEOTIDE SEQUENCE [LARGE SCALE GENOMIC DNA]</scope>
    <source>
        <strain evidence="11 12">AU-G6</strain>
    </source>
</reference>
<evidence type="ECO:0000256" key="4">
    <source>
        <dbReference type="ARBA" id="ARBA00022723"/>
    </source>
</evidence>
<evidence type="ECO:0000256" key="2">
    <source>
        <dbReference type="ARBA" id="ARBA00022630"/>
    </source>
</evidence>
<dbReference type="InterPro" id="IPR008333">
    <property type="entry name" value="Cbr1-like_FAD-bd_dom"/>
</dbReference>
<accession>A0A263D379</accession>
<dbReference type="OrthoDB" id="9796486at2"/>
<dbReference type="PROSITE" id="PS51085">
    <property type="entry name" value="2FE2S_FER_2"/>
    <property type="match status" value="1"/>
</dbReference>
<proteinExistence type="predicted"/>
<evidence type="ECO:0000313" key="11">
    <source>
        <dbReference type="EMBL" id="OZM72077.1"/>
    </source>
</evidence>
<protein>
    <submittedName>
        <fullName evidence="11">Stearoyl-CoA 9-desaturase</fullName>
    </submittedName>
</protein>
<dbReference type="CDD" id="cd00207">
    <property type="entry name" value="fer2"/>
    <property type="match status" value="1"/>
</dbReference>
<gene>
    <name evidence="11" type="ORF">CFN78_16155</name>
</gene>
<keyword evidence="7" id="KW-0408">Iron</keyword>
<dbReference type="InterPro" id="IPR001041">
    <property type="entry name" value="2Fe-2S_ferredoxin-type"/>
</dbReference>
<dbReference type="SUPFAM" id="SSF54292">
    <property type="entry name" value="2Fe-2S ferredoxin-like"/>
    <property type="match status" value="1"/>
</dbReference>
<comment type="caution">
    <text evidence="11">The sequence shown here is derived from an EMBL/GenBank/DDBJ whole genome shotgun (WGS) entry which is preliminary data.</text>
</comment>
<dbReference type="InterPro" id="IPR050415">
    <property type="entry name" value="MRET"/>
</dbReference>
<dbReference type="Proteomes" id="UP000242444">
    <property type="component" value="Unassembled WGS sequence"/>
</dbReference>
<dbReference type="AlphaFoldDB" id="A0A263D379"/>
<keyword evidence="8" id="KW-0411">Iron-sulfur</keyword>
<dbReference type="InterPro" id="IPR039261">
    <property type="entry name" value="FNR_nucleotide-bd"/>
</dbReference>
<sequence length="365" mass="40277">MAETGMRPSVPPLRRRALRAVRLLFTPLLPDDYLELVNPLWSTRELRGRVERVEPERGGAATVLIRPGFDWAGHEPGQYLRLGVVVDGVNHWRAYSLTSSPDRADGLISITPKVVDGGTVSSYLVHRLRTGDIVRLGVVEGGFTLPERRDRGLLFVTAGSGITPVMSMLRHLDMGEGLRDIVHVHSARSTGEVTFAEELDTLERRYDGFRLHRRATAVDGRLTPADLEAICPDWRERETFCCGPGELLDALRAHWTERGDPGLLHMERFQPVVGGADSTGTGGTVRFVRRDVEAECPPGTPILVAGENAGIEMPYGCRVGICHTCVLRVREGRIRDLRTGDVSETRNEIVRTCVHGAEGDVALEL</sequence>
<dbReference type="InterPro" id="IPR001433">
    <property type="entry name" value="OxRdtase_FAD/NAD-bd"/>
</dbReference>
<organism evidence="11 12">
    <name type="scientific">Amycolatopsis antarctica</name>
    <dbReference type="NCBI Taxonomy" id="1854586"/>
    <lineage>
        <taxon>Bacteria</taxon>
        <taxon>Bacillati</taxon>
        <taxon>Actinomycetota</taxon>
        <taxon>Actinomycetes</taxon>
        <taxon>Pseudonocardiales</taxon>
        <taxon>Pseudonocardiaceae</taxon>
        <taxon>Amycolatopsis</taxon>
    </lineage>
</organism>
<feature type="domain" description="FAD-binding FR-type" evidence="10">
    <location>
        <begin position="43"/>
        <end position="146"/>
    </location>
</feature>
<dbReference type="PROSITE" id="PS51384">
    <property type="entry name" value="FAD_FR"/>
    <property type="match status" value="1"/>
</dbReference>
<evidence type="ECO:0000256" key="3">
    <source>
        <dbReference type="ARBA" id="ARBA00022714"/>
    </source>
</evidence>
<evidence type="ECO:0000256" key="8">
    <source>
        <dbReference type="ARBA" id="ARBA00023014"/>
    </source>
</evidence>
<keyword evidence="3" id="KW-0001">2Fe-2S</keyword>
<dbReference type="InParanoid" id="A0A263D379"/>
<evidence type="ECO:0000259" key="10">
    <source>
        <dbReference type="PROSITE" id="PS51384"/>
    </source>
</evidence>
<dbReference type="RefSeq" id="WP_094863648.1">
    <property type="nucleotide sequence ID" value="NZ_NKYE01000009.1"/>
</dbReference>
<name>A0A263D379_9PSEU</name>
<dbReference type="Pfam" id="PF00111">
    <property type="entry name" value="Fer2"/>
    <property type="match status" value="1"/>
</dbReference>
<evidence type="ECO:0000256" key="5">
    <source>
        <dbReference type="ARBA" id="ARBA00022827"/>
    </source>
</evidence>
<keyword evidence="12" id="KW-1185">Reference proteome</keyword>
<dbReference type="Gene3D" id="3.40.50.80">
    <property type="entry name" value="Nucleotide-binding domain of ferredoxin-NADP reductase (FNR) module"/>
    <property type="match status" value="1"/>
</dbReference>
<dbReference type="FunCoup" id="A0A263D379">
    <property type="interactions" value="118"/>
</dbReference>